<reference evidence="2" key="1">
    <citation type="submission" date="2022-03" db="EMBL/GenBank/DDBJ databases">
        <title>Draft genome sequence of Aduncisulcus paluster, a free-living microaerophilic Fornicata.</title>
        <authorList>
            <person name="Yuyama I."/>
            <person name="Kume K."/>
            <person name="Tamura T."/>
            <person name="Inagaki Y."/>
            <person name="Hashimoto T."/>
        </authorList>
    </citation>
    <scope>NUCLEOTIDE SEQUENCE</scope>
    <source>
        <strain evidence="2">NY0171</strain>
    </source>
</reference>
<dbReference type="InterPro" id="IPR035919">
    <property type="entry name" value="EAL_sf"/>
</dbReference>
<feature type="non-terminal residue" evidence="2">
    <location>
        <position position="1"/>
    </location>
</feature>
<keyword evidence="3" id="KW-1185">Reference proteome</keyword>
<feature type="domain" description="EAL" evidence="1">
    <location>
        <begin position="1"/>
        <end position="45"/>
    </location>
</feature>
<dbReference type="PROSITE" id="PS50883">
    <property type="entry name" value="EAL"/>
    <property type="match status" value="1"/>
</dbReference>
<sequence length="45" mass="5263">LKVVAEGIEDEDMVEKARIMKVDFLQGYHYSMPLSEEEARQYVKS</sequence>
<organism evidence="2 3">
    <name type="scientific">Aduncisulcus paluster</name>
    <dbReference type="NCBI Taxonomy" id="2918883"/>
    <lineage>
        <taxon>Eukaryota</taxon>
        <taxon>Metamonada</taxon>
        <taxon>Carpediemonas-like organisms</taxon>
        <taxon>Aduncisulcus</taxon>
    </lineage>
</organism>
<dbReference type="InterPro" id="IPR001633">
    <property type="entry name" value="EAL_dom"/>
</dbReference>
<accession>A0ABQ5JX47</accession>
<protein>
    <recommendedName>
        <fullName evidence="1">EAL domain-containing protein</fullName>
    </recommendedName>
</protein>
<gene>
    <name evidence="2" type="ORF">ADUPG1_004423</name>
</gene>
<proteinExistence type="predicted"/>
<dbReference type="Gene3D" id="3.20.20.450">
    <property type="entry name" value="EAL domain"/>
    <property type="match status" value="1"/>
</dbReference>
<name>A0ABQ5JX47_9EUKA</name>
<evidence type="ECO:0000313" key="2">
    <source>
        <dbReference type="EMBL" id="GKT20650.1"/>
    </source>
</evidence>
<dbReference type="SUPFAM" id="SSF141868">
    <property type="entry name" value="EAL domain-like"/>
    <property type="match status" value="1"/>
</dbReference>
<evidence type="ECO:0000313" key="3">
    <source>
        <dbReference type="Proteomes" id="UP001057375"/>
    </source>
</evidence>
<dbReference type="EMBL" id="BQXS01006573">
    <property type="protein sequence ID" value="GKT20650.1"/>
    <property type="molecule type" value="Genomic_DNA"/>
</dbReference>
<evidence type="ECO:0000259" key="1">
    <source>
        <dbReference type="PROSITE" id="PS50883"/>
    </source>
</evidence>
<dbReference type="Proteomes" id="UP001057375">
    <property type="component" value="Unassembled WGS sequence"/>
</dbReference>
<comment type="caution">
    <text evidence="2">The sequence shown here is derived from an EMBL/GenBank/DDBJ whole genome shotgun (WGS) entry which is preliminary data.</text>
</comment>